<dbReference type="OrthoDB" id="9768769at2"/>
<dbReference type="AlphaFoldDB" id="A0A5C0SAD1"/>
<evidence type="ECO:0000256" key="1">
    <source>
        <dbReference type="ARBA" id="ARBA00022679"/>
    </source>
</evidence>
<sequence>MILNINEKLCVAIGGLFHDIGKVLRRSRLKSKGKSHSIQSEKYVKDYFSNIDFLKDEELELIEYIARYHHVSDENISKALKENSMMEEVLKYIKYVKKADGESAGERKIEGKNKRSIEDNPFTNMLSLMWQAFNDRKYNSNFNYFRPNIFSRLNMPKKYIEKEEISSYVNIMKNELGRDLDNLRQYNERFKEHEDEFVACLQYLMKEYTSYITSCGKEIVRDISMYNHSVTTAALALCRCIDEKDKQRINEYILLHGRIYDIQKYIYGDINKRIEKPLRRVLTRSNIISILNTIIPYEIIQELKLYTTNILFCGGGTFSLLLPKKYEDEAEKIIERIKKKVAEIFENKIYIEYVLKTINVRDKKKEYSYKTHKKYMKEFYEYKKDFQKANNELNQKKYNRSIYLIDFNKNCKEEYYKCSNCGINTKRRDKCSICQIEENWMDKDIYDVKIAYEKMRVENIEAYEKLEATKKGQTVILFDEKNIEKYKDKYPIGGIYPVGKYSIPKSNELCKKCSIKDICDEKSDGKILSLTCIEKLSKNERLVATAKIDLDDMAFLMYYIYPVSKKDKKSKNVEKYPFAISRLANLADLINVFFTQHLVSVVKNKYTEDIFILYSGGDDILLTGNWERVYDFVLEINKTFNRYIGQKSEKRNITLTSSIVLHKATRPFNMVLKEVNRNMSLAKETKNLVIINEVIQEQESRFRGICINYKNLKKAKKIISKYTEWIEEEKISRGLLYDLVTIMNMRKKGGIEALKGASILNYILEKNEVDIDISNEIKALIKEKEIDLSIFILKTAIRKSKKEEL</sequence>
<dbReference type="Gene3D" id="3.30.70.270">
    <property type="match status" value="1"/>
</dbReference>
<dbReference type="GO" id="GO:0016740">
    <property type="term" value="F:transferase activity"/>
    <property type="evidence" value="ECO:0007669"/>
    <property type="project" value="UniProtKB-KW"/>
</dbReference>
<evidence type="ECO:0000256" key="2">
    <source>
        <dbReference type="ARBA" id="ARBA00022741"/>
    </source>
</evidence>
<dbReference type="SUPFAM" id="SSF109604">
    <property type="entry name" value="HD-domain/PDEase-like"/>
    <property type="match status" value="1"/>
</dbReference>
<reference evidence="7 8" key="1">
    <citation type="submission" date="2019-07" db="EMBL/GenBank/DDBJ databases">
        <title>Complete genome of Crassaminicella thermophila SY095.</title>
        <authorList>
            <person name="Li X."/>
        </authorList>
    </citation>
    <scope>NUCLEOTIDE SEQUENCE [LARGE SCALE GENOMIC DNA]</scope>
    <source>
        <strain evidence="7 8">SY095</strain>
    </source>
</reference>
<dbReference type="Gene3D" id="1.10.3210.10">
    <property type="entry name" value="Hypothetical protein af1432"/>
    <property type="match status" value="1"/>
</dbReference>
<feature type="domain" description="Csm1 subunit" evidence="5">
    <location>
        <begin position="282"/>
        <end position="360"/>
    </location>
</feature>
<dbReference type="InterPro" id="IPR054767">
    <property type="entry name" value="Cas10-Cmr2_palm2"/>
</dbReference>
<accession>A0A5C0SAD1</accession>
<dbReference type="InterPro" id="IPR043128">
    <property type="entry name" value="Rev_trsase/Diguanyl_cyclase"/>
</dbReference>
<dbReference type="Proteomes" id="UP000324646">
    <property type="component" value="Chromosome"/>
</dbReference>
<evidence type="ECO:0000256" key="3">
    <source>
        <dbReference type="ARBA" id="ARBA00023118"/>
    </source>
</evidence>
<evidence type="ECO:0000259" key="4">
    <source>
        <dbReference type="Pfam" id="PF01966"/>
    </source>
</evidence>
<dbReference type="Pfam" id="PF18211">
    <property type="entry name" value="Csm1_B"/>
    <property type="match status" value="1"/>
</dbReference>
<keyword evidence="2" id="KW-0547">Nucleotide-binding</keyword>
<gene>
    <name evidence="7" type="primary">cas10</name>
    <name evidence="7" type="ORF">FQB35_03605</name>
</gene>
<evidence type="ECO:0000313" key="7">
    <source>
        <dbReference type="EMBL" id="QEK11533.1"/>
    </source>
</evidence>
<dbReference type="EMBL" id="CP042243">
    <property type="protein sequence ID" value="QEK11533.1"/>
    <property type="molecule type" value="Genomic_DNA"/>
</dbReference>
<name>A0A5C0SAD1_CRATE</name>
<dbReference type="Pfam" id="PF01966">
    <property type="entry name" value="HD"/>
    <property type="match status" value="1"/>
</dbReference>
<dbReference type="PANTHER" id="PTHR36528">
    <property type="entry name" value="CRISPR SYSTEM SINGLE-STRAND-SPECIFIC DEOXYRIBONUCLEASE CAS10/CSM1 (SUBTYPE III-A)"/>
    <property type="match status" value="1"/>
</dbReference>
<feature type="domain" description="HD" evidence="4">
    <location>
        <begin position="7"/>
        <end position="101"/>
    </location>
</feature>
<evidence type="ECO:0000313" key="8">
    <source>
        <dbReference type="Proteomes" id="UP000324646"/>
    </source>
</evidence>
<dbReference type="Pfam" id="PF22335">
    <property type="entry name" value="Cas10-Cmr2_palm2"/>
    <property type="match status" value="1"/>
</dbReference>
<keyword evidence="3" id="KW-0051">Antiviral defense</keyword>
<dbReference type="InterPro" id="IPR006674">
    <property type="entry name" value="HD_domain"/>
</dbReference>
<dbReference type="GO" id="GO:0051607">
    <property type="term" value="P:defense response to virus"/>
    <property type="evidence" value="ECO:0007669"/>
    <property type="project" value="UniProtKB-KW"/>
</dbReference>
<dbReference type="GO" id="GO:0000166">
    <property type="term" value="F:nucleotide binding"/>
    <property type="evidence" value="ECO:0007669"/>
    <property type="project" value="UniProtKB-KW"/>
</dbReference>
<keyword evidence="8" id="KW-1185">Reference proteome</keyword>
<proteinExistence type="predicted"/>
<dbReference type="PANTHER" id="PTHR36528:SF1">
    <property type="entry name" value="CRISPR SYSTEM SINGLE-STRAND-SPECIFIC DEOXYRIBONUCLEASE CAS10_CSM1 (SUBTYPE III-A)"/>
    <property type="match status" value="1"/>
</dbReference>
<organism evidence="7 8">
    <name type="scientific">Crassaminicella thermophila</name>
    <dbReference type="NCBI Taxonomy" id="2599308"/>
    <lineage>
        <taxon>Bacteria</taxon>
        <taxon>Bacillati</taxon>
        <taxon>Bacillota</taxon>
        <taxon>Clostridia</taxon>
        <taxon>Eubacteriales</taxon>
        <taxon>Clostridiaceae</taxon>
        <taxon>Crassaminicella</taxon>
    </lineage>
</organism>
<dbReference type="InterPro" id="IPR052117">
    <property type="entry name" value="Cas10/Csm1_subtype-III-A"/>
</dbReference>
<evidence type="ECO:0000259" key="6">
    <source>
        <dbReference type="Pfam" id="PF22335"/>
    </source>
</evidence>
<protein>
    <submittedName>
        <fullName evidence="7">Type III-A CRISPR-associated protein Cas10/Csm1</fullName>
    </submittedName>
</protein>
<dbReference type="InterPro" id="IPR041062">
    <property type="entry name" value="Csm1_B"/>
</dbReference>
<evidence type="ECO:0000259" key="5">
    <source>
        <dbReference type="Pfam" id="PF18211"/>
    </source>
</evidence>
<dbReference type="InterPro" id="IPR013408">
    <property type="entry name" value="Cas10/Csm1"/>
</dbReference>
<feature type="domain" description="Cas10/Cmr2 second palm" evidence="6">
    <location>
        <begin position="546"/>
        <end position="686"/>
    </location>
</feature>
<keyword evidence="1" id="KW-0808">Transferase</keyword>
<dbReference type="NCBIfam" id="TIGR02578">
    <property type="entry name" value="cas_TM1811_Csm1"/>
    <property type="match status" value="1"/>
</dbReference>
<dbReference type="KEGG" id="crs:FQB35_03605"/>